<feature type="transmembrane region" description="Helical" evidence="1">
    <location>
        <begin position="80"/>
        <end position="108"/>
    </location>
</feature>
<accession>A0ABW5YQG2</accession>
<feature type="transmembrane region" description="Helical" evidence="1">
    <location>
        <begin position="367"/>
        <end position="388"/>
    </location>
</feature>
<evidence type="ECO:0000256" key="1">
    <source>
        <dbReference type="SAM" id="Phobius"/>
    </source>
</evidence>
<protein>
    <recommendedName>
        <fullName evidence="4">Glycosyltransferase RgtA/B/C/D-like domain-containing protein</fullName>
    </recommendedName>
</protein>
<dbReference type="Proteomes" id="UP001597534">
    <property type="component" value="Unassembled WGS sequence"/>
</dbReference>
<keyword evidence="1" id="KW-0472">Membrane</keyword>
<proteinExistence type="predicted"/>
<reference evidence="3" key="1">
    <citation type="journal article" date="2019" name="Int. J. Syst. Evol. Microbiol.">
        <title>The Global Catalogue of Microorganisms (GCM) 10K type strain sequencing project: providing services to taxonomists for standard genome sequencing and annotation.</title>
        <authorList>
            <consortium name="The Broad Institute Genomics Platform"/>
            <consortium name="The Broad Institute Genome Sequencing Center for Infectious Disease"/>
            <person name="Wu L."/>
            <person name="Ma J."/>
        </authorList>
    </citation>
    <scope>NUCLEOTIDE SEQUENCE [LARGE SCALE GENOMIC DNA]</scope>
    <source>
        <strain evidence="3">KCTC 22671</strain>
    </source>
</reference>
<feature type="transmembrane region" description="Helical" evidence="1">
    <location>
        <begin position="210"/>
        <end position="230"/>
    </location>
</feature>
<dbReference type="EMBL" id="JBHUPC010000020">
    <property type="protein sequence ID" value="MFD2892843.1"/>
    <property type="molecule type" value="Genomic_DNA"/>
</dbReference>
<feature type="transmembrane region" description="Helical" evidence="1">
    <location>
        <begin position="142"/>
        <end position="159"/>
    </location>
</feature>
<feature type="transmembrane region" description="Helical" evidence="1">
    <location>
        <begin position="397"/>
        <end position="417"/>
    </location>
</feature>
<evidence type="ECO:0000313" key="3">
    <source>
        <dbReference type="Proteomes" id="UP001597534"/>
    </source>
</evidence>
<evidence type="ECO:0008006" key="4">
    <source>
        <dbReference type="Google" id="ProtNLM"/>
    </source>
</evidence>
<keyword evidence="3" id="KW-1185">Reference proteome</keyword>
<keyword evidence="1" id="KW-1133">Transmembrane helix</keyword>
<gene>
    <name evidence="2" type="ORF">ACFS5J_12555</name>
</gene>
<feature type="transmembrane region" description="Helical" evidence="1">
    <location>
        <begin position="27"/>
        <end position="46"/>
    </location>
</feature>
<dbReference type="RefSeq" id="WP_379812569.1">
    <property type="nucleotide sequence ID" value="NZ_JBHUPC010000020.1"/>
</dbReference>
<organism evidence="2 3">
    <name type="scientific">Flavobacterium chuncheonense</name>
    <dbReference type="NCBI Taxonomy" id="2026653"/>
    <lineage>
        <taxon>Bacteria</taxon>
        <taxon>Pseudomonadati</taxon>
        <taxon>Bacteroidota</taxon>
        <taxon>Flavobacteriia</taxon>
        <taxon>Flavobacteriales</taxon>
        <taxon>Flavobacteriaceae</taxon>
        <taxon>Flavobacterium</taxon>
    </lineage>
</organism>
<evidence type="ECO:0000313" key="2">
    <source>
        <dbReference type="EMBL" id="MFD2892843.1"/>
    </source>
</evidence>
<keyword evidence="1" id="KW-0812">Transmembrane</keyword>
<feature type="transmembrane region" description="Helical" evidence="1">
    <location>
        <begin position="120"/>
        <end position="136"/>
    </location>
</feature>
<feature type="transmembrane region" description="Helical" evidence="1">
    <location>
        <begin position="171"/>
        <end position="198"/>
    </location>
</feature>
<sequence>MLDKFNVLLNKLDAISIPFLKSKEVKFLVLFGFLYRFVLVLFYTTVTKYPDSGGFWELADYLMNFDLSEYTGERSPGYPLLIFLGLGSNILTVIYQFILGVFTSVFWYKIALNLNFKTQNALWITLFLETFLHVFFYETAILMESFSLFFFGVIFYYLTDSYFEKKSLKNEIVLSLLFGYLVLIKPFFAYIPFLIYAFSVIKNFSWRTFVNQKIVILIFPLVAYFGWSYVNKLNTGYFVSTSFLGLNISQNCVYFAEKGPKEYKWIMEPYVKAREARIVSGEDVAMSVWQAHYDELRYRYPYFPECSYHLGEYAKATIKNNLDDYFYQVITKSWFDFWKVRIYWRYDEFNFKYANILFLVIWKIQGFILYILKFSFLLLVPFYTFLFFKQRKITPEIVIVAVVFAGSVLQGLVTYGTNVKYSFPYEFLMILTVFLFVKHFVKLPKDWNKFLQ</sequence>
<feature type="transmembrane region" description="Helical" evidence="1">
    <location>
        <begin position="423"/>
        <end position="441"/>
    </location>
</feature>
<comment type="caution">
    <text evidence="2">The sequence shown here is derived from an EMBL/GenBank/DDBJ whole genome shotgun (WGS) entry which is preliminary data.</text>
</comment>
<name>A0ABW5YQG2_9FLAO</name>